<keyword evidence="3" id="KW-1185">Reference proteome</keyword>
<dbReference type="AlphaFoldDB" id="A0A7Z7FER3"/>
<feature type="transmembrane region" description="Helical" evidence="1">
    <location>
        <begin position="7"/>
        <end position="23"/>
    </location>
</feature>
<proteinExistence type="predicted"/>
<reference evidence="2 3" key="1">
    <citation type="submission" date="2016-10" db="EMBL/GenBank/DDBJ databases">
        <authorList>
            <person name="Varghese N."/>
            <person name="Submissions S."/>
        </authorList>
    </citation>
    <scope>NUCLEOTIDE SEQUENCE [LARGE SCALE GENOMIC DNA]</scope>
    <source>
        <strain evidence="2 3">PL 12/M</strain>
    </source>
</reference>
<dbReference type="OrthoDB" id="147044at2157"/>
<sequence>MRKELPLILAGIILVSVIIWWHYDSSVDVSIAEINAPRTLGVDTIRTDSMNEIELVIQNNESKNVEVTIETENAFVDENGKSVDTFIVFGYDGSKYSNYISTQDKISLEPGENRLTLLLGYQVTGEQNVHIRIVNNEVVLDEKSFTVDVLPPELSLELNYDLKNEGKLEIYNIDAYVLNSGLGRAENVEAGLSIINPETNGTIASDKWNLVVPAYSKSPFSTWHDSPAGVIELSSGDNSDESYMPALAVVKGKTCEQYIVRVTAVWHDQVVEKEILVPENSSELEVQL</sequence>
<comment type="caution">
    <text evidence="2">The sequence shown here is derived from an EMBL/GenBank/DDBJ whole genome shotgun (WGS) entry which is preliminary data.</text>
</comment>
<dbReference type="Proteomes" id="UP000199259">
    <property type="component" value="Unassembled WGS sequence"/>
</dbReference>
<evidence type="ECO:0000313" key="2">
    <source>
        <dbReference type="EMBL" id="SDG03052.1"/>
    </source>
</evidence>
<protein>
    <submittedName>
        <fullName evidence="2">Uncharacterized protein</fullName>
    </submittedName>
</protein>
<evidence type="ECO:0000313" key="3">
    <source>
        <dbReference type="Proteomes" id="UP000199259"/>
    </source>
</evidence>
<accession>A0A7Z7FER3</accession>
<keyword evidence="1" id="KW-0812">Transmembrane</keyword>
<keyword evidence="1" id="KW-0472">Membrane</keyword>
<evidence type="ECO:0000256" key="1">
    <source>
        <dbReference type="SAM" id="Phobius"/>
    </source>
</evidence>
<dbReference type="EMBL" id="FNCA01000006">
    <property type="protein sequence ID" value="SDG03052.1"/>
    <property type="molecule type" value="Genomic_DNA"/>
</dbReference>
<keyword evidence="1" id="KW-1133">Transmembrane helix</keyword>
<organism evidence="2 3">
    <name type="scientific">Methanolobus vulcani</name>
    <dbReference type="NCBI Taxonomy" id="38026"/>
    <lineage>
        <taxon>Archaea</taxon>
        <taxon>Methanobacteriati</taxon>
        <taxon>Methanobacteriota</taxon>
        <taxon>Stenosarchaea group</taxon>
        <taxon>Methanomicrobia</taxon>
        <taxon>Methanosarcinales</taxon>
        <taxon>Methanosarcinaceae</taxon>
        <taxon>Methanolobus</taxon>
    </lineage>
</organism>
<dbReference type="RefSeq" id="WP_091710282.1">
    <property type="nucleotide sequence ID" value="NZ_FNCA01000006.1"/>
</dbReference>
<gene>
    <name evidence="2" type="ORF">SAMN04488589_1973</name>
</gene>
<name>A0A7Z7FER3_9EURY</name>